<dbReference type="Proteomes" id="UP000324222">
    <property type="component" value="Unassembled WGS sequence"/>
</dbReference>
<keyword evidence="3" id="KW-1185">Reference proteome</keyword>
<reference evidence="2 3" key="1">
    <citation type="submission" date="2019-05" db="EMBL/GenBank/DDBJ databases">
        <title>Another draft genome of Portunus trituberculatus and its Hox gene families provides insights of decapod evolution.</title>
        <authorList>
            <person name="Jeong J.-H."/>
            <person name="Song I."/>
            <person name="Kim S."/>
            <person name="Choi T."/>
            <person name="Kim D."/>
            <person name="Ryu S."/>
            <person name="Kim W."/>
        </authorList>
    </citation>
    <scope>NUCLEOTIDE SEQUENCE [LARGE SCALE GENOMIC DNA]</scope>
    <source>
        <tissue evidence="2">Muscle</tissue>
    </source>
</reference>
<name>A0A5B7K5K5_PORTR</name>
<evidence type="ECO:0000313" key="3">
    <source>
        <dbReference type="Proteomes" id="UP000324222"/>
    </source>
</evidence>
<gene>
    <name evidence="2" type="ORF">E2C01_099477</name>
</gene>
<evidence type="ECO:0000313" key="2">
    <source>
        <dbReference type="EMBL" id="MPD03823.1"/>
    </source>
</evidence>
<organism evidence="2 3">
    <name type="scientific">Portunus trituberculatus</name>
    <name type="common">Swimming crab</name>
    <name type="synonym">Neptunus trituberculatus</name>
    <dbReference type="NCBI Taxonomy" id="210409"/>
    <lineage>
        <taxon>Eukaryota</taxon>
        <taxon>Metazoa</taxon>
        <taxon>Ecdysozoa</taxon>
        <taxon>Arthropoda</taxon>
        <taxon>Crustacea</taxon>
        <taxon>Multicrustacea</taxon>
        <taxon>Malacostraca</taxon>
        <taxon>Eumalacostraca</taxon>
        <taxon>Eucarida</taxon>
        <taxon>Decapoda</taxon>
        <taxon>Pleocyemata</taxon>
        <taxon>Brachyura</taxon>
        <taxon>Eubrachyura</taxon>
        <taxon>Portunoidea</taxon>
        <taxon>Portunidae</taxon>
        <taxon>Portuninae</taxon>
        <taxon>Portunus</taxon>
    </lineage>
</organism>
<protein>
    <submittedName>
        <fullName evidence="2">Uncharacterized protein</fullName>
    </submittedName>
</protein>
<feature type="region of interest" description="Disordered" evidence="1">
    <location>
        <begin position="1"/>
        <end position="20"/>
    </location>
</feature>
<feature type="compositionally biased region" description="Low complexity" evidence="1">
    <location>
        <begin position="7"/>
        <end position="20"/>
    </location>
</feature>
<sequence>MGLAGDAAGSPSGSPLRPRLPTEMKVASSLNFALSSIFELTDHYREGQVVVVVVVVVQSGKEVSIMAPEDRAHVA</sequence>
<dbReference type="EMBL" id="VSRR010138091">
    <property type="protein sequence ID" value="MPD03823.1"/>
    <property type="molecule type" value="Genomic_DNA"/>
</dbReference>
<evidence type="ECO:0000256" key="1">
    <source>
        <dbReference type="SAM" id="MobiDB-lite"/>
    </source>
</evidence>
<accession>A0A5B7K5K5</accession>
<comment type="caution">
    <text evidence="2">The sequence shown here is derived from an EMBL/GenBank/DDBJ whole genome shotgun (WGS) entry which is preliminary data.</text>
</comment>
<proteinExistence type="predicted"/>
<dbReference type="AlphaFoldDB" id="A0A5B7K5K5"/>